<gene>
    <name evidence="1" type="ORF">DQQ10_25095</name>
</gene>
<dbReference type="EMBL" id="QMFY01000021">
    <property type="protein sequence ID" value="RAV98146.1"/>
    <property type="molecule type" value="Genomic_DNA"/>
</dbReference>
<organism evidence="1 2">
    <name type="scientific">Pseudochryseolinea flava</name>
    <dbReference type="NCBI Taxonomy" id="2059302"/>
    <lineage>
        <taxon>Bacteria</taxon>
        <taxon>Pseudomonadati</taxon>
        <taxon>Bacteroidota</taxon>
        <taxon>Cytophagia</taxon>
        <taxon>Cytophagales</taxon>
        <taxon>Fulvivirgaceae</taxon>
        <taxon>Pseudochryseolinea</taxon>
    </lineage>
</organism>
<accession>A0A364XXK8</accession>
<dbReference type="Proteomes" id="UP000251889">
    <property type="component" value="Unassembled WGS sequence"/>
</dbReference>
<sequence>MSVKYTILLLAALLTDTLYAQDVIFSQYYAAGLFVNPAEAGLQKDFTISASYRSQWKSVDMPFETFQVSCIYPLMSQGLRKKHLGGIALTAFNDVAGASRDFTTNGLCAATAYNFQLNSKGNNILAFAMQGGLHQRIIKAEDLLWSSQYIEHFGFDRNLAAGEDFSTRTMYPVLNAGIAWSYHRKSHFRNVFGTVHGFSASNLNRPNESVFAGAPATLPMRYQLHGALMFSGSKRWEICPAYLVRYENGLIQTNTGAYANYNLTSAGRGRRGTKLILGAWYRLRDSFIITTGIQKGPLTCGVSYDRNTTSFSRYMGNAGAFEVSAAFAIRSKHGMKGISTPLI</sequence>
<dbReference type="NCBIfam" id="TIGR03519">
    <property type="entry name" value="T9SS_PorP_fam"/>
    <property type="match status" value="1"/>
</dbReference>
<proteinExistence type="predicted"/>
<dbReference type="InterPro" id="IPR019861">
    <property type="entry name" value="PorP/SprF_Bacteroidetes"/>
</dbReference>
<evidence type="ECO:0000313" key="2">
    <source>
        <dbReference type="Proteomes" id="UP000251889"/>
    </source>
</evidence>
<keyword evidence="2" id="KW-1185">Reference proteome</keyword>
<name>A0A364XXK8_9BACT</name>
<reference evidence="1 2" key="1">
    <citation type="submission" date="2018-06" db="EMBL/GenBank/DDBJ databases">
        <title>Chryseolinea flavus sp. nov., a member of the phylum Bacteroidetes isolated from soil.</title>
        <authorList>
            <person name="Li Y."/>
            <person name="Wang J."/>
        </authorList>
    </citation>
    <scope>NUCLEOTIDE SEQUENCE [LARGE SCALE GENOMIC DNA]</scope>
    <source>
        <strain evidence="1 2">SDU1-6</strain>
    </source>
</reference>
<comment type="caution">
    <text evidence="1">The sequence shown here is derived from an EMBL/GenBank/DDBJ whole genome shotgun (WGS) entry which is preliminary data.</text>
</comment>
<dbReference type="Pfam" id="PF11751">
    <property type="entry name" value="PorP_SprF"/>
    <property type="match status" value="1"/>
</dbReference>
<protein>
    <recommendedName>
        <fullName evidence="3">Type IX secretion system membrane protein PorP/SprF</fullName>
    </recommendedName>
</protein>
<evidence type="ECO:0000313" key="1">
    <source>
        <dbReference type="EMBL" id="RAV98146.1"/>
    </source>
</evidence>
<dbReference type="OrthoDB" id="1186563at2"/>
<evidence type="ECO:0008006" key="3">
    <source>
        <dbReference type="Google" id="ProtNLM"/>
    </source>
</evidence>
<dbReference type="AlphaFoldDB" id="A0A364XXK8"/>